<dbReference type="GO" id="GO:0005509">
    <property type="term" value="F:calcium ion binding"/>
    <property type="evidence" value="ECO:0007669"/>
    <property type="project" value="InterPro"/>
</dbReference>
<proteinExistence type="predicted"/>
<dbReference type="SUPFAM" id="SSF47473">
    <property type="entry name" value="EF-hand"/>
    <property type="match status" value="1"/>
</dbReference>
<keyword evidence="1" id="KW-0106">Calcium</keyword>
<dbReference type="Pfam" id="PF13202">
    <property type="entry name" value="EF-hand_5"/>
    <property type="match status" value="1"/>
</dbReference>
<dbReference type="PROSITE" id="PS00018">
    <property type="entry name" value="EF_HAND_1"/>
    <property type="match status" value="2"/>
</dbReference>
<evidence type="ECO:0000259" key="2">
    <source>
        <dbReference type="PROSITE" id="PS50222"/>
    </source>
</evidence>
<dbReference type="AlphaFoldDB" id="A0A7H4LEB8"/>
<dbReference type="Gene3D" id="1.10.238.10">
    <property type="entry name" value="EF-hand"/>
    <property type="match status" value="1"/>
</dbReference>
<dbReference type="CDD" id="cd00051">
    <property type="entry name" value="EFh"/>
    <property type="match status" value="1"/>
</dbReference>
<dbReference type="Proteomes" id="UP000280104">
    <property type="component" value="Chromosome II"/>
</dbReference>
<protein>
    <recommendedName>
        <fullName evidence="2">EF-hand domain-containing protein</fullName>
    </recommendedName>
</protein>
<evidence type="ECO:0000313" key="4">
    <source>
        <dbReference type="Proteomes" id="UP000280104"/>
    </source>
</evidence>
<dbReference type="PROSITE" id="PS50222">
    <property type="entry name" value="EF_HAND_2"/>
    <property type="match status" value="1"/>
</dbReference>
<gene>
    <name evidence="3" type="ORF">CAMPLR22A2D_LOCUS1558</name>
</gene>
<feature type="domain" description="EF-hand" evidence="2">
    <location>
        <begin position="53"/>
        <end position="88"/>
    </location>
</feature>
<name>A0A7H4LEB8_WHEAT</name>
<accession>A0A7H4LEB8</accession>
<evidence type="ECO:0000313" key="3">
    <source>
        <dbReference type="EMBL" id="SPT16956.1"/>
    </source>
</evidence>
<dbReference type="SMART" id="SM00054">
    <property type="entry name" value="EFh"/>
    <property type="match status" value="2"/>
</dbReference>
<organism evidence="3 4">
    <name type="scientific">Triticum aestivum</name>
    <name type="common">Wheat</name>
    <dbReference type="NCBI Taxonomy" id="4565"/>
    <lineage>
        <taxon>Eukaryota</taxon>
        <taxon>Viridiplantae</taxon>
        <taxon>Streptophyta</taxon>
        <taxon>Embryophyta</taxon>
        <taxon>Tracheophyta</taxon>
        <taxon>Spermatophyta</taxon>
        <taxon>Magnoliopsida</taxon>
        <taxon>Liliopsida</taxon>
        <taxon>Poales</taxon>
        <taxon>Poaceae</taxon>
        <taxon>BOP clade</taxon>
        <taxon>Pooideae</taxon>
        <taxon>Triticodae</taxon>
        <taxon>Triticeae</taxon>
        <taxon>Triticinae</taxon>
        <taxon>Triticum</taxon>
    </lineage>
</organism>
<sequence>MQAMHDLLGNEAQPREALTPSITLASIASRLCVLSLRTRPDMAIRGVPSQREMTVAEFKEWLKQFDADGDGRISRAELREAIRSRGGWFTTLRAGRAVRRADRDKSGFVDDAEVENLVAFAQKDLGMRISAW</sequence>
<dbReference type="InterPro" id="IPR011992">
    <property type="entry name" value="EF-hand-dom_pair"/>
</dbReference>
<dbReference type="InterPro" id="IPR002048">
    <property type="entry name" value="EF_hand_dom"/>
</dbReference>
<reference evidence="3 4" key="1">
    <citation type="submission" date="2018-05" db="EMBL/GenBank/DDBJ databases">
        <authorList>
            <person name="Thind KAUR A."/>
        </authorList>
    </citation>
    <scope>NUCLEOTIDE SEQUENCE [LARGE SCALE GENOMIC DNA]</scope>
</reference>
<dbReference type="InterPro" id="IPR018247">
    <property type="entry name" value="EF_Hand_1_Ca_BS"/>
</dbReference>
<dbReference type="EMBL" id="LS480641">
    <property type="protein sequence ID" value="SPT16956.1"/>
    <property type="molecule type" value="Genomic_DNA"/>
</dbReference>
<evidence type="ECO:0000256" key="1">
    <source>
        <dbReference type="ARBA" id="ARBA00022837"/>
    </source>
</evidence>